<dbReference type="PANTHER" id="PTHR13504">
    <property type="entry name" value="FIDO DOMAIN-CONTAINING PROTEIN DDB_G0283145"/>
    <property type="match status" value="1"/>
</dbReference>
<dbReference type="Gene3D" id="1.10.3290.10">
    <property type="entry name" value="Fido-like domain"/>
    <property type="match status" value="1"/>
</dbReference>
<evidence type="ECO:0000313" key="3">
    <source>
        <dbReference type="Proteomes" id="UP001157733"/>
    </source>
</evidence>
<dbReference type="PIRSF" id="PIRSF038925">
    <property type="entry name" value="AMP-prot_trans"/>
    <property type="match status" value="1"/>
</dbReference>
<name>A0ABN8W814_9BACT</name>
<evidence type="ECO:0000313" key="2">
    <source>
        <dbReference type="EMBL" id="CAI2719583.1"/>
    </source>
</evidence>
<accession>A0ABN8W814</accession>
<keyword evidence="3" id="KW-1185">Reference proteome</keyword>
<gene>
    <name evidence="2" type="ORF">NSPWAT_2727</name>
</gene>
<proteinExistence type="predicted"/>
<reference evidence="2 3" key="1">
    <citation type="submission" date="2022-09" db="EMBL/GenBank/DDBJ databases">
        <authorList>
            <person name="Kop L."/>
        </authorList>
    </citation>
    <scope>NUCLEOTIDE SEQUENCE [LARGE SCALE GENOMIC DNA]</scope>
    <source>
        <strain evidence="2 3">347</strain>
    </source>
</reference>
<feature type="domain" description="Fido" evidence="1">
    <location>
        <begin position="132"/>
        <end position="283"/>
    </location>
</feature>
<protein>
    <submittedName>
        <fullName evidence="2">Fic family protein</fullName>
    </submittedName>
</protein>
<dbReference type="InterPro" id="IPR003812">
    <property type="entry name" value="Fido"/>
</dbReference>
<dbReference type="SUPFAM" id="SSF140931">
    <property type="entry name" value="Fic-like"/>
    <property type="match status" value="1"/>
</dbReference>
<dbReference type="PANTHER" id="PTHR13504:SF38">
    <property type="entry name" value="FIDO DOMAIN-CONTAINING PROTEIN"/>
    <property type="match status" value="1"/>
</dbReference>
<dbReference type="InterPro" id="IPR025758">
    <property type="entry name" value="Fic/DOC_N"/>
</dbReference>
<dbReference type="InterPro" id="IPR026287">
    <property type="entry name" value="SoFic-like"/>
</dbReference>
<dbReference type="Pfam" id="PF02661">
    <property type="entry name" value="Fic"/>
    <property type="match status" value="1"/>
</dbReference>
<dbReference type="RefSeq" id="WP_282012403.1">
    <property type="nucleotide sequence ID" value="NZ_OX336137.1"/>
</dbReference>
<dbReference type="Pfam" id="PF13784">
    <property type="entry name" value="Fic_N"/>
    <property type="match status" value="1"/>
</dbReference>
<sequence length="385" mass="44093">MATQGKTANARAGKYISQLEGYKAFIPEPLPPRPNIKMDRELSLLLSETDQALARLDGMTTLLPDPDFFVSMYIRQEAILSSQIEGTQSTLDDLLKYELEGQKRGTPFDVYEVFNHVRAMNYGLERLKALPLSLRLIREIHKTLMEGVRGGDKTPGDFRHTQNWIGPKGCSIRDATFVPPPINDMNSALDNLETFLHDNATYPVLIHCGLAHAQFETIHPFLDGNGRVGRLLITFLLCERGILAMPLLYLSHYLKRNKQEYYDRLMEIRNKGDWEGWLKFFLSGVKDVSIQAKETSKKILDLQRDCRQLVHQKIGNSTLAFKLIDYLFEQPFLNSKKTQESLECSSAASINLLNKFVDLGLLDELTGAKRYRFYRFSKYVDLFRA</sequence>
<dbReference type="EMBL" id="OX336137">
    <property type="protein sequence ID" value="CAI2719583.1"/>
    <property type="molecule type" value="Genomic_DNA"/>
</dbReference>
<organism evidence="2 3">
    <name type="scientific">Nitrospina watsonii</name>
    <dbReference type="NCBI Taxonomy" id="1323948"/>
    <lineage>
        <taxon>Bacteria</taxon>
        <taxon>Pseudomonadati</taxon>
        <taxon>Nitrospinota/Tectimicrobiota group</taxon>
        <taxon>Nitrospinota</taxon>
        <taxon>Nitrospinia</taxon>
        <taxon>Nitrospinales</taxon>
        <taxon>Nitrospinaceae</taxon>
        <taxon>Nitrospina</taxon>
    </lineage>
</organism>
<dbReference type="PROSITE" id="PS51459">
    <property type="entry name" value="FIDO"/>
    <property type="match status" value="1"/>
</dbReference>
<dbReference type="Proteomes" id="UP001157733">
    <property type="component" value="Chromosome"/>
</dbReference>
<dbReference type="InterPro" id="IPR036597">
    <property type="entry name" value="Fido-like_dom_sf"/>
</dbReference>
<dbReference type="InterPro" id="IPR040198">
    <property type="entry name" value="Fido_containing"/>
</dbReference>
<evidence type="ECO:0000259" key="1">
    <source>
        <dbReference type="PROSITE" id="PS51459"/>
    </source>
</evidence>